<dbReference type="GO" id="GO:0140673">
    <property type="term" value="P:transcription elongation-coupled chromatin remodeling"/>
    <property type="evidence" value="ECO:0007669"/>
    <property type="project" value="InterPro"/>
</dbReference>
<evidence type="ECO:0000313" key="10">
    <source>
        <dbReference type="EMBL" id="GAC77081.1"/>
    </source>
</evidence>
<evidence type="ECO:0000256" key="5">
    <source>
        <dbReference type="ARBA" id="ARBA00023163"/>
    </source>
</evidence>
<name>M9LSR3_PSEA3</name>
<feature type="domain" description="Spt4/RpoE2 zinc finger" evidence="9">
    <location>
        <begin position="8"/>
        <end position="113"/>
    </location>
</feature>
<organism evidence="10 11">
    <name type="scientific">Pseudozyma antarctica (strain T-34)</name>
    <name type="common">Yeast</name>
    <name type="synonym">Candida antarctica</name>
    <dbReference type="NCBI Taxonomy" id="1151754"/>
    <lineage>
        <taxon>Eukaryota</taxon>
        <taxon>Fungi</taxon>
        <taxon>Dikarya</taxon>
        <taxon>Basidiomycota</taxon>
        <taxon>Ustilaginomycotina</taxon>
        <taxon>Ustilaginomycetes</taxon>
        <taxon>Ustilaginales</taxon>
        <taxon>Ustilaginaceae</taxon>
        <taxon>Moesziomyces</taxon>
    </lineage>
</organism>
<comment type="similarity">
    <text evidence="3 8">Belongs to the SPT4 family.</text>
</comment>
<dbReference type="OrthoDB" id="248751at2759"/>
<evidence type="ECO:0000256" key="2">
    <source>
        <dbReference type="ARBA" id="ARBA00004584"/>
    </source>
</evidence>
<reference evidence="11" key="1">
    <citation type="journal article" date="2013" name="Genome Announc.">
        <title>Genome sequence of the basidiomycetous yeast Pseudozyma antarctica T-34, a producer of the glycolipid biosurfactants mannosylerythritol lipids.</title>
        <authorList>
            <person name="Morita T."/>
            <person name="Koike H."/>
            <person name="Koyama Y."/>
            <person name="Hagiwara H."/>
            <person name="Ito E."/>
            <person name="Fukuoka T."/>
            <person name="Imura T."/>
            <person name="Machida M."/>
            <person name="Kitamoto D."/>
        </authorList>
    </citation>
    <scope>NUCLEOTIDE SEQUENCE [LARGE SCALE GENOMIC DNA]</scope>
    <source>
        <strain evidence="11">T-34</strain>
    </source>
</reference>
<dbReference type="SMART" id="SM01389">
    <property type="entry name" value="Spt4"/>
    <property type="match status" value="1"/>
</dbReference>
<comment type="function">
    <text evidence="8">The SPT4-SPT5 complex mediates both activation and inhibition of transcription elongation, and plays a role in pre-mRNA processing. This complex seems to be important for the stability of the RNA polymerase II elongation machinery on the chromatin template but not for the inherent ability of this machinery to translocate down the gene.</text>
</comment>
<dbReference type="SUPFAM" id="SSF63393">
    <property type="entry name" value="RNA polymerase subunits"/>
    <property type="match status" value="1"/>
</dbReference>
<dbReference type="InterPro" id="IPR038510">
    <property type="entry name" value="Spt4_sf"/>
</dbReference>
<dbReference type="GO" id="GO:0000993">
    <property type="term" value="F:RNA polymerase II complex binding"/>
    <property type="evidence" value="ECO:0007669"/>
    <property type="project" value="TreeGrafter"/>
</dbReference>
<evidence type="ECO:0000256" key="3">
    <source>
        <dbReference type="ARBA" id="ARBA00010464"/>
    </source>
</evidence>
<evidence type="ECO:0000313" key="11">
    <source>
        <dbReference type="Proteomes" id="UP000011976"/>
    </source>
</evidence>
<keyword evidence="6 8" id="KW-0539">Nucleus</keyword>
<evidence type="ECO:0000256" key="8">
    <source>
        <dbReference type="PIRNR" id="PIRNR025023"/>
    </source>
</evidence>
<dbReference type="CDD" id="cd07973">
    <property type="entry name" value="Spt4"/>
    <property type="match status" value="1"/>
</dbReference>
<dbReference type="InterPro" id="IPR029040">
    <property type="entry name" value="RPABC4/Spt4"/>
</dbReference>
<dbReference type="Proteomes" id="UP000011976">
    <property type="component" value="Unassembled WGS sequence"/>
</dbReference>
<dbReference type="Pfam" id="PF06093">
    <property type="entry name" value="Spt4"/>
    <property type="match status" value="2"/>
</dbReference>
<dbReference type="GO" id="GO:0006355">
    <property type="term" value="P:regulation of DNA-templated transcription"/>
    <property type="evidence" value="ECO:0007669"/>
    <property type="project" value="InterPro"/>
</dbReference>
<dbReference type="InterPro" id="IPR009287">
    <property type="entry name" value="Spt4"/>
</dbReference>
<dbReference type="GO" id="GO:0000775">
    <property type="term" value="C:chromosome, centromeric region"/>
    <property type="evidence" value="ECO:0007669"/>
    <property type="project" value="UniProtKB-SubCell"/>
</dbReference>
<accession>M9LSR3</accession>
<evidence type="ECO:0000256" key="4">
    <source>
        <dbReference type="ARBA" id="ARBA00020182"/>
    </source>
</evidence>
<protein>
    <recommendedName>
        <fullName evidence="4 8">Transcription elongation factor SPT4</fullName>
    </recommendedName>
</protein>
<dbReference type="Gene3D" id="3.30.40.210">
    <property type="match status" value="2"/>
</dbReference>
<dbReference type="PIRSF" id="PIRSF025023">
    <property type="entry name" value="Spt4"/>
    <property type="match status" value="1"/>
</dbReference>
<keyword evidence="7" id="KW-0137">Centromere</keyword>
<evidence type="ECO:0000256" key="6">
    <source>
        <dbReference type="ARBA" id="ARBA00023242"/>
    </source>
</evidence>
<dbReference type="STRING" id="1151754.M9LSR3"/>
<dbReference type="InterPro" id="IPR022800">
    <property type="entry name" value="Spt4/RpoE2_Znf"/>
</dbReference>
<evidence type="ECO:0000256" key="1">
    <source>
        <dbReference type="ARBA" id="ARBA00004123"/>
    </source>
</evidence>
<dbReference type="AlphaFoldDB" id="M9LSR3"/>
<comment type="subcellular location">
    <subcellularLocation>
        <location evidence="2">Chromosome</location>
        <location evidence="2">Centromere</location>
    </subcellularLocation>
    <subcellularLocation>
        <location evidence="1 8">Nucleus</location>
    </subcellularLocation>
</comment>
<dbReference type="EMBL" id="DF196790">
    <property type="protein sequence ID" value="GAC77081.1"/>
    <property type="molecule type" value="Genomic_DNA"/>
</dbReference>
<dbReference type="PANTHER" id="PTHR12882:SF1">
    <property type="entry name" value="TRANSCRIPTION ELONGATION FACTOR SPT4"/>
    <property type="match status" value="1"/>
</dbReference>
<keyword evidence="5 8" id="KW-0804">Transcription</keyword>
<proteinExistence type="inferred from homology"/>
<evidence type="ECO:0000259" key="9">
    <source>
        <dbReference type="SMART" id="SM01389"/>
    </source>
</evidence>
<gene>
    <name evidence="10" type="ORF">PANT_24d00032</name>
</gene>
<dbReference type="GO" id="GO:0008270">
    <property type="term" value="F:zinc ion binding"/>
    <property type="evidence" value="ECO:0007669"/>
    <property type="project" value="InterPro"/>
</dbReference>
<evidence type="ECO:0000256" key="7">
    <source>
        <dbReference type="ARBA" id="ARBA00023328"/>
    </source>
</evidence>
<dbReference type="PANTHER" id="PTHR12882">
    <property type="entry name" value="SUPPRESSOR OF TY 4"/>
    <property type="match status" value="1"/>
</dbReference>
<dbReference type="GO" id="GO:0032044">
    <property type="term" value="C:DSIF complex"/>
    <property type="evidence" value="ECO:0007669"/>
    <property type="project" value="TreeGrafter"/>
</dbReference>
<sequence length="122" mass="13685">MATRKEKLRACLRCQFVQSPRDFHLKGCPNCEPVLEVSAAMLVAPCGPGVHSTTFLLFTLCRQQMQGSQDRVAECTTSNFDGMISMLRPDESWVAKWQRIEKRLPGLYAVKVVGRLPEGLES</sequence>